<dbReference type="EMBL" id="CM042886">
    <property type="protein sequence ID" value="KAI4339499.1"/>
    <property type="molecule type" value="Genomic_DNA"/>
</dbReference>
<name>A0ACB9NVA4_9MYRT</name>
<reference evidence="2" key="1">
    <citation type="journal article" date="2023" name="Front. Plant Sci.">
        <title>Chromosomal-level genome assembly of Melastoma candidum provides insights into trichome evolution.</title>
        <authorList>
            <person name="Zhong Y."/>
            <person name="Wu W."/>
            <person name="Sun C."/>
            <person name="Zou P."/>
            <person name="Liu Y."/>
            <person name="Dai S."/>
            <person name="Zhou R."/>
        </authorList>
    </citation>
    <scope>NUCLEOTIDE SEQUENCE [LARGE SCALE GENOMIC DNA]</scope>
</reference>
<gene>
    <name evidence="1" type="ORF">MLD38_024439</name>
</gene>
<proteinExistence type="predicted"/>
<protein>
    <submittedName>
        <fullName evidence="1">Uncharacterized protein</fullName>
    </submittedName>
</protein>
<comment type="caution">
    <text evidence="1">The sequence shown here is derived from an EMBL/GenBank/DDBJ whole genome shotgun (WGS) entry which is preliminary data.</text>
</comment>
<sequence>MMENKANSPRPPADAPDGLDSPSVKDNKGNVDADDNAIVESPLYQASPKVDVVQGSGAEEKGEIGEDKVDENKDDRESKDEPENKEEPGE</sequence>
<accession>A0ACB9NVA4</accession>
<keyword evidence="2" id="KW-1185">Reference proteome</keyword>
<dbReference type="Proteomes" id="UP001057402">
    <property type="component" value="Chromosome 7"/>
</dbReference>
<evidence type="ECO:0000313" key="2">
    <source>
        <dbReference type="Proteomes" id="UP001057402"/>
    </source>
</evidence>
<organism evidence="1 2">
    <name type="scientific">Melastoma candidum</name>
    <dbReference type="NCBI Taxonomy" id="119954"/>
    <lineage>
        <taxon>Eukaryota</taxon>
        <taxon>Viridiplantae</taxon>
        <taxon>Streptophyta</taxon>
        <taxon>Embryophyta</taxon>
        <taxon>Tracheophyta</taxon>
        <taxon>Spermatophyta</taxon>
        <taxon>Magnoliopsida</taxon>
        <taxon>eudicotyledons</taxon>
        <taxon>Gunneridae</taxon>
        <taxon>Pentapetalae</taxon>
        <taxon>rosids</taxon>
        <taxon>malvids</taxon>
        <taxon>Myrtales</taxon>
        <taxon>Melastomataceae</taxon>
        <taxon>Melastomatoideae</taxon>
        <taxon>Melastomateae</taxon>
        <taxon>Melastoma</taxon>
    </lineage>
</organism>
<evidence type="ECO:0000313" key="1">
    <source>
        <dbReference type="EMBL" id="KAI4339499.1"/>
    </source>
</evidence>